<reference evidence="2 3" key="1">
    <citation type="submission" date="2024-06" db="EMBL/GenBank/DDBJ databases">
        <title>Complete genome of Phlyctema vagabunda strain 19-DSS-EL-015.</title>
        <authorList>
            <person name="Fiorenzani C."/>
        </authorList>
    </citation>
    <scope>NUCLEOTIDE SEQUENCE [LARGE SCALE GENOMIC DNA]</scope>
    <source>
        <strain evidence="2 3">19-DSS-EL-015</strain>
    </source>
</reference>
<dbReference type="Gene3D" id="3.40.50.720">
    <property type="entry name" value="NAD(P)-binding Rossmann-like Domain"/>
    <property type="match status" value="1"/>
</dbReference>
<dbReference type="Pfam" id="PF22917">
    <property type="entry name" value="PRISE"/>
    <property type="match status" value="1"/>
</dbReference>
<dbReference type="InterPro" id="IPR055222">
    <property type="entry name" value="PRISE-like_Rossmann-fold"/>
</dbReference>
<evidence type="ECO:0000313" key="2">
    <source>
        <dbReference type="EMBL" id="KAL3422620.1"/>
    </source>
</evidence>
<comment type="caution">
    <text evidence="2">The sequence shown here is derived from an EMBL/GenBank/DDBJ whole genome shotgun (WGS) entry which is preliminary data.</text>
</comment>
<organism evidence="2 3">
    <name type="scientific">Phlyctema vagabunda</name>
    <dbReference type="NCBI Taxonomy" id="108571"/>
    <lineage>
        <taxon>Eukaryota</taxon>
        <taxon>Fungi</taxon>
        <taxon>Dikarya</taxon>
        <taxon>Ascomycota</taxon>
        <taxon>Pezizomycotina</taxon>
        <taxon>Leotiomycetes</taxon>
        <taxon>Helotiales</taxon>
        <taxon>Dermateaceae</taxon>
        <taxon>Phlyctema</taxon>
    </lineage>
</organism>
<evidence type="ECO:0000259" key="1">
    <source>
        <dbReference type="Pfam" id="PF22917"/>
    </source>
</evidence>
<dbReference type="EMBL" id="JBFCZG010000005">
    <property type="protein sequence ID" value="KAL3422620.1"/>
    <property type="molecule type" value="Genomic_DNA"/>
</dbReference>
<accession>A0ABR4PH46</accession>
<feature type="domain" description="PRISE-like Rossmann-fold" evidence="1">
    <location>
        <begin position="9"/>
        <end position="319"/>
    </location>
</feature>
<dbReference type="SUPFAM" id="SSF51735">
    <property type="entry name" value="NAD(P)-binding Rossmann-fold domains"/>
    <property type="match status" value="1"/>
</dbReference>
<sequence length="382" mass="44162">MATRSSKVAFVSGVNGITGFSIVEHLIRQPKEEWSKIIISSRSPLKYFWADPRIDFVAIDFLEPVEEIKKKLPEAAKGITHAYYCSYVHDADFKKLKDKNVPLFKNFIDTIDTLCPDLNRIVLQTGGKHYGAHLGPLHKVPITEDFPRYNDEGYNFYYQEEDYMFELQKKRNTWSYNIVRPNGIVGYTPGVNGMSEALAFSIYFLICRELNEPPKFSGNEYFWSAPIDVSYAPGIADLIVWASTQDHTRNEAFNHVNGDIFLWKHMYPDLAKYFGVDVPEQKFEKAKGQSNTLSNEYDMIEWAKDKRPVWEAVVKKHGGNVEAFDWVQWDFMNWALGMSWPSFLSMDKARKFGWTRHDDSLECFLDTFKVFENAGVLPASKN</sequence>
<evidence type="ECO:0000313" key="3">
    <source>
        <dbReference type="Proteomes" id="UP001629113"/>
    </source>
</evidence>
<proteinExistence type="predicted"/>
<dbReference type="InterPro" id="IPR036291">
    <property type="entry name" value="NAD(P)-bd_dom_sf"/>
</dbReference>
<dbReference type="PANTHER" id="PTHR32487">
    <property type="entry name" value="3-OXO-DELTA(4,5)-STEROID 5-BETA-REDUCTASE"/>
    <property type="match status" value="1"/>
</dbReference>
<dbReference type="PANTHER" id="PTHR32487:SF0">
    <property type="entry name" value="3-OXO-DELTA(4,5)-STEROID 5-BETA-REDUCTASE"/>
    <property type="match status" value="1"/>
</dbReference>
<keyword evidence="3" id="KW-1185">Reference proteome</keyword>
<dbReference type="CDD" id="cd08948">
    <property type="entry name" value="5beta-POR_like_SDR_a"/>
    <property type="match status" value="1"/>
</dbReference>
<name>A0ABR4PH46_9HELO</name>
<protein>
    <submittedName>
        <fullName evidence="2">Nad dependent epimerase dehydratase family protein</fullName>
    </submittedName>
</protein>
<dbReference type="Proteomes" id="UP001629113">
    <property type="component" value="Unassembled WGS sequence"/>
</dbReference>
<gene>
    <name evidence="2" type="ORF">PVAG01_06776</name>
</gene>